<dbReference type="InterPro" id="IPR000120">
    <property type="entry name" value="Amidase"/>
</dbReference>
<gene>
    <name evidence="3" type="primary">atzF</name>
    <name evidence="3" type="ORF">EYS42_03030</name>
</gene>
<protein>
    <submittedName>
        <fullName evidence="3">Allophanate hydrolase</fullName>
        <ecNumber evidence="3">3.5.1.54</ecNumber>
    </submittedName>
</protein>
<keyword evidence="3" id="KW-0378">Hydrolase</keyword>
<dbReference type="InterPro" id="IPR036928">
    <property type="entry name" value="AS_sf"/>
</dbReference>
<evidence type="ECO:0000313" key="3">
    <source>
        <dbReference type="EMBL" id="TBO34405.1"/>
    </source>
</evidence>
<evidence type="ECO:0000313" key="4">
    <source>
        <dbReference type="Proteomes" id="UP000292120"/>
    </source>
</evidence>
<dbReference type="GO" id="GO:0004039">
    <property type="term" value="F:allophanate hydrolase activity"/>
    <property type="evidence" value="ECO:0007669"/>
    <property type="project" value="UniProtKB-EC"/>
</dbReference>
<dbReference type="Pfam" id="PF21986">
    <property type="entry name" value="AH_C"/>
    <property type="match status" value="1"/>
</dbReference>
<dbReference type="SUPFAM" id="SSF75304">
    <property type="entry name" value="Amidase signature (AS) enzymes"/>
    <property type="match status" value="1"/>
</dbReference>
<dbReference type="OrthoDB" id="8872210at2"/>
<dbReference type="InterPro" id="IPR014085">
    <property type="entry name" value="Allophanate_hydrolase"/>
</dbReference>
<dbReference type="EC" id="3.5.1.54" evidence="3"/>
<dbReference type="NCBIfam" id="TIGR02713">
    <property type="entry name" value="allophanate_hyd"/>
    <property type="match status" value="1"/>
</dbReference>
<dbReference type="Gene3D" id="3.90.1300.10">
    <property type="entry name" value="Amidase signature (AS) domain"/>
    <property type="match status" value="1"/>
</dbReference>
<sequence length="637" mass="67157">MDNTSNMQAISFDMQTLGEALQAGHITPVQVVQEVVRRIGDDPHHAWISRFTLEQLTQRAEALMAQGPQGKPLYGLPFAVKDNIDLAGLPTTAACPEFAQVPAQSATVVQRLIDAGAIPIGKTNLDQFATGLNGSRSPYGACRNAVDPAFVSGGSSSGSAVSLALGQVSFSLGTDTAGSGRVPAAFNQLVGLKPTCGLLSTQGVVPACRSLDAVSIFAFTAEDALRVLAVAQARDPLDVYSRPAQPHGFDVGRPPLGNAVPRVGVPLPAQRVFLGDAATVQAWQAAFEQAIDHARALGLAVVEVDIEPLLATARLLYEGPWVAERYLAIRDFIEAQPEAVFPVTREITLGGKAPSAADAFAAQYQLQALRTQAQALWQQADVLLMPTVPCHPRLQALLADPIGLNSHLGRYTNHLNLLDWVGVAVPSGRVLDQGVDMPFGVTLMGPAHQDVPLLHLAARWQRALAERCAAAATLGATGQPLPASTGFEALRASLPGLAPSGMVQVAVCGAHLQGQPLNWQLTQRGARRVACTHTSPDHRLYELAKGPVPVRRPALVRMAAGQGDGAAIEVEVWEMPVAHFGSFVAGIPAPLGIGRTRLADGREVPGFICEPSALVGATDVTEWGGWRAWLNSGKTPP</sequence>
<dbReference type="EMBL" id="SIXI01000001">
    <property type="protein sequence ID" value="TBO34405.1"/>
    <property type="molecule type" value="Genomic_DNA"/>
</dbReference>
<dbReference type="Proteomes" id="UP000292120">
    <property type="component" value="Unassembled WGS sequence"/>
</dbReference>
<reference evidence="3 4" key="1">
    <citation type="submission" date="2019-02" db="EMBL/GenBank/DDBJ databases">
        <title>Aquabacterium sp. strain KMB7.</title>
        <authorList>
            <person name="Chen W.-M."/>
        </authorList>
    </citation>
    <scope>NUCLEOTIDE SEQUENCE [LARGE SCALE GENOMIC DNA]</scope>
    <source>
        <strain evidence="3 4">KMB7</strain>
    </source>
</reference>
<dbReference type="Gene3D" id="1.20.58.1700">
    <property type="match status" value="1"/>
</dbReference>
<dbReference type="NCBIfam" id="NF006043">
    <property type="entry name" value="PRK08186.1"/>
    <property type="match status" value="1"/>
</dbReference>
<name>A0A4Q9H597_9BURK</name>
<comment type="caution">
    <text evidence="3">The sequence shown here is derived from an EMBL/GenBank/DDBJ whole genome shotgun (WGS) entry which is preliminary data.</text>
</comment>
<dbReference type="Gene3D" id="3.10.490.10">
    <property type="entry name" value="Gamma-glutamyl cyclotransferase-like"/>
    <property type="match status" value="1"/>
</dbReference>
<dbReference type="InterPro" id="IPR023631">
    <property type="entry name" value="Amidase_dom"/>
</dbReference>
<proteinExistence type="predicted"/>
<keyword evidence="4" id="KW-1185">Reference proteome</keyword>
<dbReference type="PANTHER" id="PTHR11895">
    <property type="entry name" value="TRANSAMIDASE"/>
    <property type="match status" value="1"/>
</dbReference>
<organism evidence="3 4">
    <name type="scientific">Aquabacterium lacunae</name>
    <dbReference type="NCBI Taxonomy" id="2528630"/>
    <lineage>
        <taxon>Bacteria</taxon>
        <taxon>Pseudomonadati</taxon>
        <taxon>Pseudomonadota</taxon>
        <taxon>Betaproteobacteria</taxon>
        <taxon>Burkholderiales</taxon>
        <taxon>Aquabacterium</taxon>
    </lineage>
</organism>
<evidence type="ECO:0000259" key="1">
    <source>
        <dbReference type="Pfam" id="PF01425"/>
    </source>
</evidence>
<dbReference type="RefSeq" id="WP_130966355.1">
    <property type="nucleotide sequence ID" value="NZ_SIXI01000001.1"/>
</dbReference>
<dbReference type="AlphaFoldDB" id="A0A4Q9H597"/>
<dbReference type="PANTHER" id="PTHR11895:SF169">
    <property type="entry name" value="GLUTAMYL-TRNA(GLN) AMIDOTRANSFERASE"/>
    <property type="match status" value="1"/>
</dbReference>
<dbReference type="InterPro" id="IPR053844">
    <property type="entry name" value="AH_C"/>
</dbReference>
<feature type="domain" description="Amidase" evidence="1">
    <location>
        <begin position="31"/>
        <end position="454"/>
    </location>
</feature>
<evidence type="ECO:0000259" key="2">
    <source>
        <dbReference type="Pfam" id="PF21986"/>
    </source>
</evidence>
<dbReference type="Pfam" id="PF01425">
    <property type="entry name" value="Amidase"/>
    <property type="match status" value="1"/>
</dbReference>
<accession>A0A4Q9H597</accession>
<feature type="domain" description="Allophanate hydrolase C-terminal" evidence="2">
    <location>
        <begin position="503"/>
        <end position="630"/>
    </location>
</feature>